<gene>
    <name evidence="7" type="primary">rplR</name>
    <name evidence="9" type="ORF">A2T55_06000</name>
    <name evidence="10" type="ORF">AE0388_0229</name>
</gene>
<dbReference type="InterPro" id="IPR004389">
    <property type="entry name" value="Ribosomal_uL18_bac-type"/>
</dbReference>
<proteinExistence type="inferred from homology"/>
<dbReference type="STRING" id="1703.BLSMQ_1242"/>
<dbReference type="GO" id="GO:0003735">
    <property type="term" value="F:structural constituent of ribosome"/>
    <property type="evidence" value="ECO:0007669"/>
    <property type="project" value="InterPro"/>
</dbReference>
<dbReference type="GO" id="GO:0022625">
    <property type="term" value="C:cytosolic large ribosomal subunit"/>
    <property type="evidence" value="ECO:0007669"/>
    <property type="project" value="TreeGrafter"/>
</dbReference>
<evidence type="ECO:0000313" key="11">
    <source>
        <dbReference type="Proteomes" id="UP000031488"/>
    </source>
</evidence>
<dbReference type="EMBL" id="JTJZ01000008">
    <property type="protein sequence ID" value="KHS54248.1"/>
    <property type="molecule type" value="Genomic_DNA"/>
</dbReference>
<dbReference type="Proteomes" id="UP000075950">
    <property type="component" value="Chromosome"/>
</dbReference>
<dbReference type="PANTHER" id="PTHR12899">
    <property type="entry name" value="39S RIBOSOMAL PROTEIN L18, MITOCHONDRIAL"/>
    <property type="match status" value="1"/>
</dbReference>
<dbReference type="CDD" id="cd00432">
    <property type="entry name" value="Ribosomal_L18_L5e"/>
    <property type="match status" value="1"/>
</dbReference>
<feature type="compositionally biased region" description="Basic residues" evidence="8">
    <location>
        <begin position="14"/>
        <end position="28"/>
    </location>
</feature>
<dbReference type="InterPro" id="IPR005484">
    <property type="entry name" value="Ribosomal_uL18_bac/plant/anim"/>
</dbReference>
<evidence type="ECO:0000313" key="10">
    <source>
        <dbReference type="EMBL" id="KHS54248.1"/>
    </source>
</evidence>
<keyword evidence="4 7" id="KW-0689">Ribosomal protein</keyword>
<dbReference type="OrthoDB" id="9810939at2"/>
<dbReference type="Proteomes" id="UP000031488">
    <property type="component" value="Unassembled WGS sequence"/>
</dbReference>
<dbReference type="GO" id="GO:0006412">
    <property type="term" value="P:translation"/>
    <property type="evidence" value="ECO:0007669"/>
    <property type="project" value="UniProtKB-UniRule"/>
</dbReference>
<evidence type="ECO:0000256" key="6">
    <source>
        <dbReference type="ARBA" id="ARBA00035197"/>
    </source>
</evidence>
<keyword evidence="3 7" id="KW-0694">RNA-binding</keyword>
<keyword evidence="11" id="KW-1185">Reference proteome</keyword>
<sequence length="126" mass="13649">MAFGKKESYGKGRAAARKRRHARLRKHVSGTSERPRLSVTRSTRHVFVQVIDDTVGKTLVSASTMEADLRTFEGDKTGKARKVGELVAQRAKDAGIDSVVFDRGGNAYHGRVQAIAEGAREGGLAL</sequence>
<dbReference type="Pfam" id="PF00861">
    <property type="entry name" value="Ribosomal_L18p"/>
    <property type="match status" value="1"/>
</dbReference>
<name>A0A0B9AY44_BRELN</name>
<evidence type="ECO:0000313" key="9">
    <source>
        <dbReference type="EMBL" id="AMT93386.1"/>
    </source>
</evidence>
<dbReference type="InterPro" id="IPR057268">
    <property type="entry name" value="Ribosomal_L18"/>
</dbReference>
<dbReference type="KEGG" id="bly:A2T55_06000"/>
<dbReference type="RefSeq" id="WP_039206323.1">
    <property type="nucleotide sequence ID" value="NZ_CP014869.1"/>
</dbReference>
<comment type="subunit">
    <text evidence="7">Part of the 50S ribosomal subunit; part of the 5S rRNA/L5/L18/L25 subcomplex. Contacts the 5S and 23S rRNAs.</text>
</comment>
<evidence type="ECO:0000256" key="7">
    <source>
        <dbReference type="HAMAP-Rule" id="MF_01337"/>
    </source>
</evidence>
<dbReference type="PATRIC" id="fig|1703.6.peg.84"/>
<dbReference type="EMBL" id="CP014869">
    <property type="protein sequence ID" value="AMT93386.1"/>
    <property type="molecule type" value="Genomic_DNA"/>
</dbReference>
<dbReference type="Gene3D" id="3.30.420.100">
    <property type="match status" value="1"/>
</dbReference>
<reference evidence="12" key="2">
    <citation type="submission" date="2016-03" db="EMBL/GenBank/DDBJ databases">
        <authorList>
            <person name="Ploux O."/>
        </authorList>
    </citation>
    <scope>NUCLEOTIDE SEQUENCE [LARGE SCALE GENOMIC DNA]</scope>
    <source>
        <strain evidence="12">BS258</strain>
    </source>
</reference>
<evidence type="ECO:0000256" key="2">
    <source>
        <dbReference type="ARBA" id="ARBA00022730"/>
    </source>
</evidence>
<comment type="similarity">
    <text evidence="1 7">Belongs to the universal ribosomal protein uL18 family.</text>
</comment>
<protein>
    <recommendedName>
        <fullName evidence="6 7">Large ribosomal subunit protein uL18</fullName>
    </recommendedName>
</protein>
<evidence type="ECO:0000256" key="1">
    <source>
        <dbReference type="ARBA" id="ARBA00007116"/>
    </source>
</evidence>
<keyword evidence="5 7" id="KW-0687">Ribonucleoprotein</keyword>
<reference evidence="10 11" key="1">
    <citation type="submission" date="2014-11" db="EMBL/GenBank/DDBJ databases">
        <title>Draft Genome Sequence of Brevibacterium linens AE038-8.</title>
        <authorList>
            <person name="Maizel D."/>
            <person name="Utturkar S.M."/>
            <person name="Brown S.D."/>
            <person name="Ferrero M."/>
            <person name="Rosen B.P."/>
        </authorList>
    </citation>
    <scope>NUCLEOTIDE SEQUENCE [LARGE SCALE GENOMIC DNA]</scope>
    <source>
        <strain evidence="10 11">AE038-8</strain>
    </source>
</reference>
<feature type="region of interest" description="Disordered" evidence="8">
    <location>
        <begin position="1"/>
        <end position="39"/>
    </location>
</feature>
<dbReference type="PANTHER" id="PTHR12899:SF3">
    <property type="entry name" value="LARGE RIBOSOMAL SUBUNIT PROTEIN UL18M"/>
    <property type="match status" value="1"/>
</dbReference>
<dbReference type="NCBIfam" id="TIGR00060">
    <property type="entry name" value="L18_bact"/>
    <property type="match status" value="1"/>
</dbReference>
<organism evidence="10 11">
    <name type="scientific">Brevibacterium linens</name>
    <dbReference type="NCBI Taxonomy" id="1703"/>
    <lineage>
        <taxon>Bacteria</taxon>
        <taxon>Bacillati</taxon>
        <taxon>Actinomycetota</taxon>
        <taxon>Actinomycetes</taxon>
        <taxon>Micrococcales</taxon>
        <taxon>Brevibacteriaceae</taxon>
        <taxon>Brevibacterium</taxon>
    </lineage>
</organism>
<evidence type="ECO:0000256" key="5">
    <source>
        <dbReference type="ARBA" id="ARBA00023274"/>
    </source>
</evidence>
<evidence type="ECO:0000256" key="8">
    <source>
        <dbReference type="SAM" id="MobiDB-lite"/>
    </source>
</evidence>
<dbReference type="SUPFAM" id="SSF53137">
    <property type="entry name" value="Translational machinery components"/>
    <property type="match status" value="1"/>
</dbReference>
<evidence type="ECO:0000256" key="3">
    <source>
        <dbReference type="ARBA" id="ARBA00022884"/>
    </source>
</evidence>
<keyword evidence="2 7" id="KW-0699">rRNA-binding</keyword>
<comment type="function">
    <text evidence="7">This is one of the proteins that bind and probably mediate the attachment of the 5S RNA into the large ribosomal subunit, where it forms part of the central protuberance.</text>
</comment>
<dbReference type="FunFam" id="3.30.420.100:FF:000001">
    <property type="entry name" value="50S ribosomal protein L18"/>
    <property type="match status" value="1"/>
</dbReference>
<dbReference type="AlphaFoldDB" id="A0A0B9AY44"/>
<accession>A0A142NKR8</accession>
<feature type="compositionally biased region" description="Basic and acidic residues" evidence="8">
    <location>
        <begin position="1"/>
        <end position="10"/>
    </location>
</feature>
<accession>A0A0B9AY44</accession>
<evidence type="ECO:0000256" key="4">
    <source>
        <dbReference type="ARBA" id="ARBA00022980"/>
    </source>
</evidence>
<dbReference type="GO" id="GO:0008097">
    <property type="term" value="F:5S rRNA binding"/>
    <property type="evidence" value="ECO:0007669"/>
    <property type="project" value="TreeGrafter"/>
</dbReference>
<evidence type="ECO:0000313" key="12">
    <source>
        <dbReference type="Proteomes" id="UP000075950"/>
    </source>
</evidence>
<dbReference type="HAMAP" id="MF_01337_B">
    <property type="entry name" value="Ribosomal_uL18_B"/>
    <property type="match status" value="1"/>
</dbReference>
<reference evidence="9" key="3">
    <citation type="submission" date="2016-03" db="EMBL/GenBank/DDBJ databases">
        <authorList>
            <person name="Zhu Y."/>
            <person name="Sun C."/>
        </authorList>
    </citation>
    <scope>NUCLEOTIDE SEQUENCE</scope>
    <source>
        <strain evidence="9">BS258</strain>
    </source>
</reference>